<reference evidence="5" key="1">
    <citation type="submission" date="2011-03" db="EMBL/GenBank/DDBJ databases">
        <title>Complete sequence of Sphingobacterium sp. 21.</title>
        <authorList>
            <consortium name="US DOE Joint Genome Institute"/>
            <person name="Lucas S."/>
            <person name="Copeland A."/>
            <person name="Lapidus A."/>
            <person name="Cheng J.-F."/>
            <person name="Goodwin L."/>
            <person name="Pitluck S."/>
            <person name="Davenport K."/>
            <person name="Detter J.C."/>
            <person name="Han C."/>
            <person name="Tapia R."/>
            <person name="Land M."/>
            <person name="Hauser L."/>
            <person name="Kyrpides N."/>
            <person name="Ivanova N."/>
            <person name="Ovchinnikova G."/>
            <person name="Pagani I."/>
            <person name="Siebers A.K."/>
            <person name="Allgaier M."/>
            <person name="Thelen M.P."/>
            <person name="Hugenholtz P."/>
            <person name="Woyke T."/>
        </authorList>
    </citation>
    <scope>NUCLEOTIDE SEQUENCE</scope>
    <source>
        <strain evidence="5">21</strain>
    </source>
</reference>
<name>F4C148_SPHS2</name>
<dbReference type="STRING" id="743722.Sph21_0277"/>
<evidence type="ECO:0000313" key="5">
    <source>
        <dbReference type="EMBL" id="ADZ76859.1"/>
    </source>
</evidence>
<dbReference type="InterPro" id="IPR018060">
    <property type="entry name" value="HTH_AraC"/>
</dbReference>
<dbReference type="HOGENOM" id="CLU_121830_0_0_10"/>
<dbReference type="SUPFAM" id="SSF46689">
    <property type="entry name" value="Homeodomain-like"/>
    <property type="match status" value="1"/>
</dbReference>
<dbReference type="SMART" id="SM00342">
    <property type="entry name" value="HTH_ARAC"/>
    <property type="match status" value="1"/>
</dbReference>
<evidence type="ECO:0000256" key="3">
    <source>
        <dbReference type="ARBA" id="ARBA00023163"/>
    </source>
</evidence>
<keyword evidence="1" id="KW-0805">Transcription regulation</keyword>
<organism evidence="5">
    <name type="scientific">Sphingobacterium sp. (strain 21)</name>
    <dbReference type="NCBI Taxonomy" id="743722"/>
    <lineage>
        <taxon>Bacteria</taxon>
        <taxon>Pseudomonadati</taxon>
        <taxon>Bacteroidota</taxon>
        <taxon>Sphingobacteriia</taxon>
        <taxon>Sphingobacteriales</taxon>
        <taxon>Sphingobacteriaceae</taxon>
        <taxon>Sphingobacterium</taxon>
    </lineage>
</organism>
<evidence type="ECO:0000259" key="4">
    <source>
        <dbReference type="PROSITE" id="PS01124"/>
    </source>
</evidence>
<dbReference type="GO" id="GO:0003700">
    <property type="term" value="F:DNA-binding transcription factor activity"/>
    <property type="evidence" value="ECO:0007669"/>
    <property type="project" value="InterPro"/>
</dbReference>
<accession>F4C148</accession>
<dbReference type="PROSITE" id="PS00041">
    <property type="entry name" value="HTH_ARAC_FAMILY_1"/>
    <property type="match status" value="1"/>
</dbReference>
<feature type="domain" description="HTH araC/xylS-type" evidence="4">
    <location>
        <begin position="71"/>
        <end position="176"/>
    </location>
</feature>
<protein>
    <submittedName>
        <fullName evidence="5">Transcriptional regulator, AraC family</fullName>
    </submittedName>
</protein>
<dbReference type="PATRIC" id="fig|743722.3.peg.298"/>
<dbReference type="PANTHER" id="PTHR43280">
    <property type="entry name" value="ARAC-FAMILY TRANSCRIPTIONAL REGULATOR"/>
    <property type="match status" value="1"/>
</dbReference>
<dbReference type="Gene3D" id="3.30.70.100">
    <property type="match status" value="1"/>
</dbReference>
<dbReference type="OrthoDB" id="952277at2"/>
<dbReference type="AlphaFoldDB" id="F4C148"/>
<gene>
    <name evidence="5" type="ordered locus">Sph21_0277</name>
</gene>
<evidence type="ECO:0000256" key="1">
    <source>
        <dbReference type="ARBA" id="ARBA00023015"/>
    </source>
</evidence>
<keyword evidence="3" id="KW-0804">Transcription</keyword>
<dbReference type="Pfam" id="PF12833">
    <property type="entry name" value="HTH_18"/>
    <property type="match status" value="1"/>
</dbReference>
<dbReference type="eggNOG" id="COG2207">
    <property type="taxonomic scope" value="Bacteria"/>
</dbReference>
<dbReference type="InterPro" id="IPR018062">
    <property type="entry name" value="HTH_AraC-typ_CS"/>
</dbReference>
<dbReference type="GO" id="GO:0043565">
    <property type="term" value="F:sequence-specific DNA binding"/>
    <property type="evidence" value="ECO:0007669"/>
    <property type="project" value="InterPro"/>
</dbReference>
<sequence>MLLHIKNMVCDRCIMVVRQQLENLGLQILEISLGTVKVSVDPTEEQLHQISSSLNILGFELLNKEKNQLIERIKNVVIELVHHSDLKNLNESIMNVVCRRLNKDQAYLSRLFSDSQGVTIERYIIQQKVERVKELLLYGELTLNEISYEMGYSSTAHLSNQFKSITGLTPSRFKGLNKQVRLSLDKV</sequence>
<dbReference type="Gene3D" id="1.10.10.60">
    <property type="entry name" value="Homeodomain-like"/>
    <property type="match status" value="1"/>
</dbReference>
<evidence type="ECO:0000256" key="2">
    <source>
        <dbReference type="ARBA" id="ARBA00023125"/>
    </source>
</evidence>
<dbReference type="PROSITE" id="PS01124">
    <property type="entry name" value="HTH_ARAC_FAMILY_2"/>
    <property type="match status" value="1"/>
</dbReference>
<keyword evidence="2" id="KW-0238">DNA-binding</keyword>
<dbReference type="PANTHER" id="PTHR43280:SF2">
    <property type="entry name" value="HTH-TYPE TRANSCRIPTIONAL REGULATOR EXSA"/>
    <property type="match status" value="1"/>
</dbReference>
<dbReference type="KEGG" id="shg:Sph21_0277"/>
<dbReference type="InterPro" id="IPR009057">
    <property type="entry name" value="Homeodomain-like_sf"/>
</dbReference>
<dbReference type="EMBL" id="CP002584">
    <property type="protein sequence ID" value="ADZ76859.1"/>
    <property type="molecule type" value="Genomic_DNA"/>
</dbReference>
<proteinExistence type="predicted"/>